<keyword evidence="5 8" id="KW-0472">Membrane</keyword>
<keyword evidence="11" id="KW-1185">Reference proteome</keyword>
<dbReference type="Gene3D" id="1.20.1070.10">
    <property type="entry name" value="Rhodopsin 7-helix transmembrane proteins"/>
    <property type="match status" value="1"/>
</dbReference>
<dbReference type="PRINTS" id="PR00237">
    <property type="entry name" value="GPCRRHODOPSN"/>
</dbReference>
<keyword evidence="7" id="KW-0807">Transducer</keyword>
<evidence type="ECO:0000256" key="4">
    <source>
        <dbReference type="ARBA" id="ARBA00023040"/>
    </source>
</evidence>
<feature type="transmembrane region" description="Helical" evidence="8">
    <location>
        <begin position="23"/>
        <end position="44"/>
    </location>
</feature>
<comment type="caution">
    <text evidence="10">The sequence shown here is derived from an EMBL/GenBank/DDBJ whole genome shotgun (WGS) entry which is preliminary data.</text>
</comment>
<dbReference type="GO" id="GO:0016020">
    <property type="term" value="C:membrane"/>
    <property type="evidence" value="ECO:0007669"/>
    <property type="project" value="UniProtKB-SubCell"/>
</dbReference>
<dbReference type="PROSITE" id="PS50262">
    <property type="entry name" value="G_PROTEIN_RECEP_F1_2"/>
    <property type="match status" value="1"/>
</dbReference>
<reference evidence="10" key="2">
    <citation type="submission" date="2023-04" db="EMBL/GenBank/DDBJ databases">
        <authorList>
            <person name="Bu L."/>
            <person name="Lu L."/>
            <person name="Laidemitt M.R."/>
            <person name="Zhang S.M."/>
            <person name="Mutuku M."/>
            <person name="Mkoji G."/>
            <person name="Steinauer M."/>
            <person name="Loker E.S."/>
        </authorList>
    </citation>
    <scope>NUCLEOTIDE SEQUENCE</scope>
    <source>
        <strain evidence="10">KasaAsao</strain>
        <tissue evidence="10">Whole Snail</tissue>
    </source>
</reference>
<organism evidence="10 11">
    <name type="scientific">Biomphalaria pfeifferi</name>
    <name type="common">Bloodfluke planorb</name>
    <name type="synonym">Freshwater snail</name>
    <dbReference type="NCBI Taxonomy" id="112525"/>
    <lineage>
        <taxon>Eukaryota</taxon>
        <taxon>Metazoa</taxon>
        <taxon>Spiralia</taxon>
        <taxon>Lophotrochozoa</taxon>
        <taxon>Mollusca</taxon>
        <taxon>Gastropoda</taxon>
        <taxon>Heterobranchia</taxon>
        <taxon>Euthyneura</taxon>
        <taxon>Panpulmonata</taxon>
        <taxon>Hygrophila</taxon>
        <taxon>Lymnaeoidea</taxon>
        <taxon>Planorbidae</taxon>
        <taxon>Biomphalaria</taxon>
    </lineage>
</organism>
<evidence type="ECO:0000256" key="2">
    <source>
        <dbReference type="ARBA" id="ARBA00022692"/>
    </source>
</evidence>
<evidence type="ECO:0000256" key="1">
    <source>
        <dbReference type="ARBA" id="ARBA00004141"/>
    </source>
</evidence>
<dbReference type="Proteomes" id="UP001233172">
    <property type="component" value="Unassembled WGS sequence"/>
</dbReference>
<keyword evidence="2 8" id="KW-0812">Transmembrane</keyword>
<name>A0AAD8C9M6_BIOPF</name>
<proteinExistence type="predicted"/>
<evidence type="ECO:0000256" key="3">
    <source>
        <dbReference type="ARBA" id="ARBA00022989"/>
    </source>
</evidence>
<comment type="subcellular location">
    <subcellularLocation>
        <location evidence="1">Membrane</location>
        <topology evidence="1">Multi-pass membrane protein</topology>
    </subcellularLocation>
</comment>
<accession>A0AAD8C9M6</accession>
<reference evidence="10" key="1">
    <citation type="journal article" date="2023" name="PLoS Negl. Trop. Dis.">
        <title>A genome sequence for Biomphalaria pfeifferi, the major vector snail for the human-infecting parasite Schistosoma mansoni.</title>
        <authorList>
            <person name="Bu L."/>
            <person name="Lu L."/>
            <person name="Laidemitt M.R."/>
            <person name="Zhang S.M."/>
            <person name="Mutuku M."/>
            <person name="Mkoji G."/>
            <person name="Steinauer M."/>
            <person name="Loker E.S."/>
        </authorList>
    </citation>
    <scope>NUCLEOTIDE SEQUENCE</scope>
    <source>
        <strain evidence="10">KasaAsao</strain>
    </source>
</reference>
<protein>
    <submittedName>
        <fullName evidence="10">Growth hormone secretagogue receptor type 1</fullName>
    </submittedName>
</protein>
<gene>
    <name evidence="10" type="ORF">Bpfe_002806</name>
</gene>
<dbReference type="AlphaFoldDB" id="A0AAD8C9M6"/>
<feature type="domain" description="G-protein coupled receptors family 1 profile" evidence="9">
    <location>
        <begin position="1"/>
        <end position="136"/>
    </location>
</feature>
<dbReference type="PANTHER" id="PTHR24243">
    <property type="entry name" value="G-PROTEIN COUPLED RECEPTOR"/>
    <property type="match status" value="1"/>
</dbReference>
<dbReference type="SUPFAM" id="SSF81321">
    <property type="entry name" value="Family A G protein-coupled receptor-like"/>
    <property type="match status" value="1"/>
</dbReference>
<evidence type="ECO:0000256" key="7">
    <source>
        <dbReference type="ARBA" id="ARBA00023224"/>
    </source>
</evidence>
<dbReference type="InterPro" id="IPR017452">
    <property type="entry name" value="GPCR_Rhodpsn_7TM"/>
</dbReference>
<keyword evidence="6 10" id="KW-0675">Receptor</keyword>
<evidence type="ECO:0000313" key="10">
    <source>
        <dbReference type="EMBL" id="KAK0067965.1"/>
    </source>
</evidence>
<dbReference type="GO" id="GO:0004930">
    <property type="term" value="F:G protein-coupled receptor activity"/>
    <property type="evidence" value="ECO:0007669"/>
    <property type="project" value="UniProtKB-KW"/>
</dbReference>
<evidence type="ECO:0000313" key="11">
    <source>
        <dbReference type="Proteomes" id="UP001233172"/>
    </source>
</evidence>
<evidence type="ECO:0000256" key="6">
    <source>
        <dbReference type="ARBA" id="ARBA00023170"/>
    </source>
</evidence>
<keyword evidence="4" id="KW-0297">G-protein coupled receptor</keyword>
<dbReference type="PANTHER" id="PTHR24243:SF208">
    <property type="entry name" value="PYROKININ-1 RECEPTOR"/>
    <property type="match status" value="1"/>
</dbReference>
<dbReference type="InterPro" id="IPR000276">
    <property type="entry name" value="GPCR_Rhodpsn"/>
</dbReference>
<feature type="transmembrane region" description="Helical" evidence="8">
    <location>
        <begin position="116"/>
        <end position="137"/>
    </location>
</feature>
<dbReference type="EMBL" id="JASAOG010000006">
    <property type="protein sequence ID" value="KAK0067965.1"/>
    <property type="molecule type" value="Genomic_DNA"/>
</dbReference>
<evidence type="ECO:0000256" key="5">
    <source>
        <dbReference type="ARBA" id="ARBA00023136"/>
    </source>
</evidence>
<evidence type="ECO:0000256" key="8">
    <source>
        <dbReference type="SAM" id="Phobius"/>
    </source>
</evidence>
<sequence length="156" mass="17750">MLRVITKEHYNEAISSGYFYSDFFVPCFTFSILISCTITTSIHLNKNARWRTSLASGIVEASGNKASRKELKVVRMLTVVSTMFIVCLIPLSAVTTAVAIRNDLGIEGPYFNITRIVYNFSFLMETVSSSMNPLVYYKMSSKYRKGILRLFTHTRE</sequence>
<dbReference type="Pfam" id="PF00001">
    <property type="entry name" value="7tm_1"/>
    <property type="match status" value="1"/>
</dbReference>
<feature type="transmembrane region" description="Helical" evidence="8">
    <location>
        <begin position="77"/>
        <end position="100"/>
    </location>
</feature>
<evidence type="ECO:0000259" key="9">
    <source>
        <dbReference type="PROSITE" id="PS50262"/>
    </source>
</evidence>
<keyword evidence="3 8" id="KW-1133">Transmembrane helix</keyword>